<dbReference type="SUPFAM" id="SSF53335">
    <property type="entry name" value="S-adenosyl-L-methionine-dependent methyltransferases"/>
    <property type="match status" value="1"/>
</dbReference>
<keyword evidence="4" id="KW-1185">Reference proteome</keyword>
<protein>
    <recommendedName>
        <fullName evidence="2">Methyltransferase domain-containing protein</fullName>
    </recommendedName>
</protein>
<dbReference type="InterPro" id="IPR052220">
    <property type="entry name" value="METTL25"/>
</dbReference>
<feature type="region of interest" description="Disordered" evidence="1">
    <location>
        <begin position="267"/>
        <end position="342"/>
    </location>
</feature>
<feature type="compositionally biased region" description="Polar residues" evidence="1">
    <location>
        <begin position="299"/>
        <end position="342"/>
    </location>
</feature>
<feature type="compositionally biased region" description="Low complexity" evidence="1">
    <location>
        <begin position="270"/>
        <end position="280"/>
    </location>
</feature>
<organism evidence="3 4">
    <name type="scientific">Ranitomeya imitator</name>
    <name type="common">mimic poison frog</name>
    <dbReference type="NCBI Taxonomy" id="111125"/>
    <lineage>
        <taxon>Eukaryota</taxon>
        <taxon>Metazoa</taxon>
        <taxon>Chordata</taxon>
        <taxon>Craniata</taxon>
        <taxon>Vertebrata</taxon>
        <taxon>Euteleostomi</taxon>
        <taxon>Amphibia</taxon>
        <taxon>Batrachia</taxon>
        <taxon>Anura</taxon>
        <taxon>Neobatrachia</taxon>
        <taxon>Hyloidea</taxon>
        <taxon>Dendrobatidae</taxon>
        <taxon>Dendrobatinae</taxon>
        <taxon>Ranitomeya</taxon>
    </lineage>
</organism>
<evidence type="ECO:0000256" key="1">
    <source>
        <dbReference type="SAM" id="MobiDB-lite"/>
    </source>
</evidence>
<feature type="domain" description="Methyltransferase" evidence="2">
    <location>
        <begin position="190"/>
        <end position="276"/>
    </location>
</feature>
<dbReference type="PANTHER" id="PTHR12496">
    <property type="entry name" value="CGI-41 METHYLTRANSFERASE"/>
    <property type="match status" value="1"/>
</dbReference>
<dbReference type="Gene3D" id="3.40.50.150">
    <property type="entry name" value="Vaccinia Virus protein VP39"/>
    <property type="match status" value="1"/>
</dbReference>
<dbReference type="EMBL" id="CAUEEQ010049216">
    <property type="protein sequence ID" value="CAJ0960060.1"/>
    <property type="molecule type" value="Genomic_DNA"/>
</dbReference>
<reference evidence="3" key="1">
    <citation type="submission" date="2023-07" db="EMBL/GenBank/DDBJ databases">
        <authorList>
            <person name="Stuckert A."/>
        </authorList>
    </citation>
    <scope>NUCLEOTIDE SEQUENCE</scope>
</reference>
<gene>
    <name evidence="3" type="ORF">RIMI_LOCUS17114870</name>
</gene>
<proteinExistence type="predicted"/>
<dbReference type="Proteomes" id="UP001176940">
    <property type="component" value="Unassembled WGS sequence"/>
</dbReference>
<dbReference type="InterPro" id="IPR025714">
    <property type="entry name" value="Methyltranfer_dom"/>
</dbReference>
<dbReference type="CDD" id="cd02440">
    <property type="entry name" value="AdoMet_MTases"/>
    <property type="match status" value="1"/>
</dbReference>
<dbReference type="Pfam" id="PF13679">
    <property type="entry name" value="Methyltransf_32"/>
    <property type="match status" value="1"/>
</dbReference>
<dbReference type="InterPro" id="IPR029063">
    <property type="entry name" value="SAM-dependent_MTases_sf"/>
</dbReference>
<comment type="caution">
    <text evidence="3">The sequence shown here is derived from an EMBL/GenBank/DDBJ whole genome shotgun (WGS) entry which is preliminary data.</text>
</comment>
<evidence type="ECO:0000313" key="3">
    <source>
        <dbReference type="EMBL" id="CAJ0960060.1"/>
    </source>
</evidence>
<dbReference type="PANTHER" id="PTHR12496:SF9">
    <property type="entry name" value="METHYLTRANSFERASE-LIKE PROTEIN 25-RELATED"/>
    <property type="match status" value="1"/>
</dbReference>
<feature type="compositionally biased region" description="Polar residues" evidence="1">
    <location>
        <begin position="1"/>
        <end position="10"/>
    </location>
</feature>
<feature type="region of interest" description="Disordered" evidence="1">
    <location>
        <begin position="1"/>
        <end position="25"/>
    </location>
</feature>
<evidence type="ECO:0000313" key="4">
    <source>
        <dbReference type="Proteomes" id="UP001176940"/>
    </source>
</evidence>
<evidence type="ECO:0000259" key="2">
    <source>
        <dbReference type="Pfam" id="PF13679"/>
    </source>
</evidence>
<name>A0ABN9M6A4_9NEOB</name>
<accession>A0ABN9M6A4</accession>
<sequence length="465" mass="51791">MRSSDLSTLSLRKREEEEEDMADRHSTPGFWAREVDLSVINIQVVLESMGLCVVPAHVYRLRRYTPAQGAILPRAGVHYGGQRMNFNPILQPACSQRAKMRIKGTFTNSVFAAEKVCCKYRNAPDMASIFSPATNQLVNLESFVEAARYNSLMNIGLCTTIDEILETFASQRKDKLGGKGIKSDQFMNDKKSHEVVIMSQLVEALAKVCGVKQVIDLGAGKGYLSSYLSMRYDLKVYGIDSSHTNTDGANERNRKLKKYWQVYKTDARTTSKTQKSNQKKGLLPKSSCQDVNANKDISRQSGSDIRLSNSEPCIDNGTNLTSDSSKWASNTETNQASGNTEADNSLDSAFSFLDILPAGAVEVPSVSQSVSKVLSEQEKEQRKMENIKAKKLPESHVYSPLTSYVTADTELHDIITDLEVIFLSSSFLCINSCHFSMISREYALIDFIAQKVYISSLFSCFLKCH</sequence>